<accession>A0ABD3ASV7</accession>
<dbReference type="InterPro" id="IPR005174">
    <property type="entry name" value="KIB1-4_b-propeller"/>
</dbReference>
<reference evidence="2 3" key="1">
    <citation type="submission" date="2024-11" db="EMBL/GenBank/DDBJ databases">
        <title>A near-complete genome assembly of Cinchona calisaya.</title>
        <authorList>
            <person name="Lian D.C."/>
            <person name="Zhao X.W."/>
            <person name="Wei L."/>
        </authorList>
    </citation>
    <scope>NUCLEOTIDE SEQUENCE [LARGE SCALE GENOMIC DNA]</scope>
    <source>
        <tissue evidence="2">Nenye</tissue>
    </source>
</reference>
<dbReference type="EMBL" id="JBJUIK010000002">
    <property type="protein sequence ID" value="KAL3534293.1"/>
    <property type="molecule type" value="Genomic_DNA"/>
</dbReference>
<feature type="domain" description="KIB1-4 beta-propeller" evidence="1">
    <location>
        <begin position="10"/>
        <end position="73"/>
    </location>
</feature>
<proteinExistence type="predicted"/>
<comment type="caution">
    <text evidence="2">The sequence shown here is derived from an EMBL/GenBank/DDBJ whole genome shotgun (WGS) entry which is preliminary data.</text>
</comment>
<dbReference type="Proteomes" id="UP001630127">
    <property type="component" value="Unassembled WGS sequence"/>
</dbReference>
<dbReference type="AlphaFoldDB" id="A0ABD3ASV7"/>
<protein>
    <recommendedName>
        <fullName evidence="1">KIB1-4 beta-propeller domain-containing protein</fullName>
    </recommendedName>
</protein>
<keyword evidence="3" id="KW-1185">Reference proteome</keyword>
<evidence type="ECO:0000313" key="2">
    <source>
        <dbReference type="EMBL" id="KAL3534293.1"/>
    </source>
</evidence>
<evidence type="ECO:0000313" key="3">
    <source>
        <dbReference type="Proteomes" id="UP001630127"/>
    </source>
</evidence>
<sequence length="105" mass="12326">MGQDQRIIRGRSLFVGTNECFSLFTPDYPGLRQDSIYFTCVDAEVVDQANNNITTSHYHDLDKGEAYDLGVFNLKHQEIDVHYQDEFRNIRPHAVWIFPQLYKQN</sequence>
<organism evidence="2 3">
    <name type="scientific">Cinchona calisaya</name>
    <dbReference type="NCBI Taxonomy" id="153742"/>
    <lineage>
        <taxon>Eukaryota</taxon>
        <taxon>Viridiplantae</taxon>
        <taxon>Streptophyta</taxon>
        <taxon>Embryophyta</taxon>
        <taxon>Tracheophyta</taxon>
        <taxon>Spermatophyta</taxon>
        <taxon>Magnoliopsida</taxon>
        <taxon>eudicotyledons</taxon>
        <taxon>Gunneridae</taxon>
        <taxon>Pentapetalae</taxon>
        <taxon>asterids</taxon>
        <taxon>lamiids</taxon>
        <taxon>Gentianales</taxon>
        <taxon>Rubiaceae</taxon>
        <taxon>Cinchonoideae</taxon>
        <taxon>Cinchoneae</taxon>
        <taxon>Cinchona</taxon>
    </lineage>
</organism>
<dbReference type="Pfam" id="PF03478">
    <property type="entry name" value="Beta-prop_KIB1-4"/>
    <property type="match status" value="1"/>
</dbReference>
<name>A0ABD3ASV7_9GENT</name>
<gene>
    <name evidence="2" type="ORF">ACH5RR_002754</name>
</gene>
<evidence type="ECO:0000259" key="1">
    <source>
        <dbReference type="Pfam" id="PF03478"/>
    </source>
</evidence>